<protein>
    <submittedName>
        <fullName evidence="1">Uncharacterized protein</fullName>
    </submittedName>
</protein>
<dbReference type="EMBL" id="LWBO01000005">
    <property type="protein sequence ID" value="OQP51624.1"/>
    <property type="molecule type" value="Genomic_DNA"/>
</dbReference>
<reference evidence="1 2" key="1">
    <citation type="submission" date="2016-04" db="EMBL/GenBank/DDBJ databases">
        <authorList>
            <person name="Chen L."/>
            <person name="Zhuang W."/>
            <person name="Wang G."/>
        </authorList>
    </citation>
    <scope>NUCLEOTIDE SEQUENCE [LARGE SCALE GENOMIC DNA]</scope>
    <source>
        <strain evidence="2">GR20</strain>
    </source>
</reference>
<keyword evidence="2" id="KW-1185">Reference proteome</keyword>
<sequence>MEALYFFICAICDEGDWQKLFAERIKQITPRHIFKAYFIIPKHIKFPALIQVLLFSPHEQK</sequence>
<organism evidence="1 2">
    <name type="scientific">Niastella koreensis</name>
    <dbReference type="NCBI Taxonomy" id="354356"/>
    <lineage>
        <taxon>Bacteria</taxon>
        <taxon>Pseudomonadati</taxon>
        <taxon>Bacteroidota</taxon>
        <taxon>Chitinophagia</taxon>
        <taxon>Chitinophagales</taxon>
        <taxon>Chitinophagaceae</taxon>
        <taxon>Niastella</taxon>
    </lineage>
</organism>
<name>A0ABX3P1V4_9BACT</name>
<evidence type="ECO:0000313" key="2">
    <source>
        <dbReference type="Proteomes" id="UP000192277"/>
    </source>
</evidence>
<evidence type="ECO:0000313" key="1">
    <source>
        <dbReference type="EMBL" id="OQP51624.1"/>
    </source>
</evidence>
<comment type="caution">
    <text evidence="1">The sequence shown here is derived from an EMBL/GenBank/DDBJ whole genome shotgun (WGS) entry which is preliminary data.</text>
</comment>
<proteinExistence type="predicted"/>
<dbReference type="Proteomes" id="UP000192277">
    <property type="component" value="Unassembled WGS sequence"/>
</dbReference>
<gene>
    <name evidence="1" type="ORF">A4D02_26290</name>
</gene>
<accession>A0ABX3P1V4</accession>